<keyword evidence="1" id="KW-0378">Hydrolase</keyword>
<accession>A0AC61R3F1</accession>
<gene>
    <name evidence="1" type="ORF">E5357_03035</name>
</gene>
<protein>
    <submittedName>
        <fullName evidence="1">Aminopeptidase P family protein</fullName>
    </submittedName>
</protein>
<evidence type="ECO:0000313" key="1">
    <source>
        <dbReference type="EMBL" id="TGY00490.1"/>
    </source>
</evidence>
<keyword evidence="2" id="KW-1185">Reference proteome</keyword>
<keyword evidence="1" id="KW-0645">Protease</keyword>
<organism evidence="1 2">
    <name type="scientific">Hominisplanchenecus murintestinalis</name>
    <dbReference type="NCBI Taxonomy" id="2941517"/>
    <lineage>
        <taxon>Bacteria</taxon>
        <taxon>Bacillati</taxon>
        <taxon>Bacillota</taxon>
        <taxon>Clostridia</taxon>
        <taxon>Lachnospirales</taxon>
        <taxon>Lachnospiraceae</taxon>
        <taxon>Hominisplanchenecus</taxon>
    </lineage>
</organism>
<sequence length="352" mass="38937">MPDRIWKQEISADAVLVSNGYNMRYLSGFRGTDGYLLLTPERKVLLTDSRYTTQAKEEAPGFEVMEIKSGRGYKEILAELLGQAAVKRLLFEDKHLIYADVLELKEHCAGVEWKPAGDLLNSLREVKTERELALIQKAEAIGDRAFARILKDIRPGVTERRIAAKIDYYMKEMGAERNSFDTIVASGVHSAMPHAIPSDKPIEYGDFVTMDFGCVYEGYCSDMTRTVVVGAASARQKEIYGVVLQAQQAALREIKAGITGCQADAAARTVIEEAGYGEYFGHGLGHGVGLFIHEEPRLSAKCHEVLIENMVETVEPGIYLPGFGGVRIEDLVRITAGGCENFTHSPKELIEL</sequence>
<proteinExistence type="predicted"/>
<comment type="caution">
    <text evidence="1">The sequence shown here is derived from an EMBL/GenBank/DDBJ whole genome shotgun (WGS) entry which is preliminary data.</text>
</comment>
<name>A0AC61R3F1_9FIRM</name>
<dbReference type="EMBL" id="SRZB01000002">
    <property type="protein sequence ID" value="TGY00490.1"/>
    <property type="molecule type" value="Genomic_DNA"/>
</dbReference>
<evidence type="ECO:0000313" key="2">
    <source>
        <dbReference type="Proteomes" id="UP000307720"/>
    </source>
</evidence>
<dbReference type="Proteomes" id="UP000307720">
    <property type="component" value="Unassembled WGS sequence"/>
</dbReference>
<reference evidence="1" key="1">
    <citation type="submission" date="2019-04" db="EMBL/GenBank/DDBJ databases">
        <title>Microbes associate with the intestines of laboratory mice.</title>
        <authorList>
            <person name="Navarre W."/>
            <person name="Wong E."/>
            <person name="Huang K."/>
            <person name="Tropini C."/>
            <person name="Ng K."/>
            <person name="Yu B."/>
        </authorList>
    </citation>
    <scope>NUCLEOTIDE SEQUENCE</scope>
    <source>
        <strain evidence="1">NM72_1-8</strain>
    </source>
</reference>
<keyword evidence="1" id="KW-0031">Aminopeptidase</keyword>